<dbReference type="AlphaFoldDB" id="A0A1I5H5Y2"/>
<dbReference type="OrthoDB" id="9912750at2"/>
<feature type="compositionally biased region" description="Basic and acidic residues" evidence="1">
    <location>
        <begin position="44"/>
        <end position="75"/>
    </location>
</feature>
<protein>
    <submittedName>
        <fullName evidence="2">Uncharacterized protein</fullName>
    </submittedName>
</protein>
<sequence length="88" mass="9823">MISAIDVFSALTCKASSKDRRSTMEHPLCPAEVARIVEDHDTAKAEEAKARKAERAAEREKKERAKFEELRRKFEGTSAGDDEAVADE</sequence>
<proteinExistence type="predicted"/>
<keyword evidence="3" id="KW-1185">Reference proteome</keyword>
<reference evidence="3" key="1">
    <citation type="submission" date="2016-10" db="EMBL/GenBank/DDBJ databases">
        <authorList>
            <person name="Varghese N."/>
            <person name="Submissions S."/>
        </authorList>
    </citation>
    <scope>NUCLEOTIDE SEQUENCE [LARGE SCALE GENOMIC DNA]</scope>
    <source>
        <strain evidence="3">DSM 28463</strain>
    </source>
</reference>
<organism evidence="2 3">
    <name type="scientific">Roseovarius lutimaris</name>
    <dbReference type="NCBI Taxonomy" id="1005928"/>
    <lineage>
        <taxon>Bacteria</taxon>
        <taxon>Pseudomonadati</taxon>
        <taxon>Pseudomonadota</taxon>
        <taxon>Alphaproteobacteria</taxon>
        <taxon>Rhodobacterales</taxon>
        <taxon>Roseobacteraceae</taxon>
        <taxon>Roseovarius</taxon>
    </lineage>
</organism>
<feature type="region of interest" description="Disordered" evidence="1">
    <location>
        <begin position="44"/>
        <end position="88"/>
    </location>
</feature>
<gene>
    <name evidence="2" type="ORF">SAMN04487859_1568</name>
</gene>
<dbReference type="Proteomes" id="UP000198599">
    <property type="component" value="Unassembled WGS sequence"/>
</dbReference>
<name>A0A1I5H5Y2_9RHOB</name>
<evidence type="ECO:0000313" key="3">
    <source>
        <dbReference type="Proteomes" id="UP000198599"/>
    </source>
</evidence>
<evidence type="ECO:0000256" key="1">
    <source>
        <dbReference type="SAM" id="MobiDB-lite"/>
    </source>
</evidence>
<accession>A0A1I5H5Y2</accession>
<evidence type="ECO:0000313" key="2">
    <source>
        <dbReference type="EMBL" id="SFO43593.1"/>
    </source>
</evidence>
<dbReference type="EMBL" id="FOVP01000056">
    <property type="protein sequence ID" value="SFO43593.1"/>
    <property type="molecule type" value="Genomic_DNA"/>
</dbReference>